<evidence type="ECO:0000256" key="1">
    <source>
        <dbReference type="SAM" id="MobiDB-lite"/>
    </source>
</evidence>
<feature type="region of interest" description="Disordered" evidence="1">
    <location>
        <begin position="501"/>
        <end position="526"/>
    </location>
</feature>
<feature type="region of interest" description="Disordered" evidence="1">
    <location>
        <begin position="653"/>
        <end position="708"/>
    </location>
</feature>
<feature type="region of interest" description="Disordered" evidence="1">
    <location>
        <begin position="297"/>
        <end position="332"/>
    </location>
</feature>
<reference evidence="3" key="1">
    <citation type="submission" date="2025-08" db="UniProtKB">
        <authorList>
            <consortium name="RefSeq"/>
        </authorList>
    </citation>
    <scope>IDENTIFICATION</scope>
    <source>
        <tissue evidence="3">Whole body</tissue>
    </source>
</reference>
<feature type="compositionally biased region" description="Basic and acidic residues" evidence="1">
    <location>
        <begin position="668"/>
        <end position="682"/>
    </location>
</feature>
<name>A0ABM1I2U8_POLDO</name>
<accession>A0ABM1I2U8</accession>
<feature type="region of interest" description="Disordered" evidence="1">
    <location>
        <begin position="538"/>
        <end position="573"/>
    </location>
</feature>
<gene>
    <name evidence="3" type="primary">LOC107065396</name>
</gene>
<feature type="compositionally biased region" description="Basic and acidic residues" evidence="1">
    <location>
        <begin position="415"/>
        <end position="433"/>
    </location>
</feature>
<protein>
    <submittedName>
        <fullName evidence="3">Protein starmaker</fullName>
    </submittedName>
</protein>
<feature type="compositionally biased region" description="Basic and acidic residues" evidence="1">
    <location>
        <begin position="446"/>
        <end position="455"/>
    </location>
</feature>
<evidence type="ECO:0000313" key="3">
    <source>
        <dbReference type="RefSeq" id="XP_015174535.1"/>
    </source>
</evidence>
<dbReference type="Proteomes" id="UP000694924">
    <property type="component" value="Unplaced"/>
</dbReference>
<dbReference type="GeneID" id="107065396"/>
<feature type="compositionally biased region" description="Basic and acidic residues" evidence="1">
    <location>
        <begin position="303"/>
        <end position="332"/>
    </location>
</feature>
<feature type="region of interest" description="Disordered" evidence="1">
    <location>
        <begin position="720"/>
        <end position="739"/>
    </location>
</feature>
<keyword evidence="2" id="KW-1185">Reference proteome</keyword>
<feature type="compositionally biased region" description="Basic and acidic residues" evidence="1">
    <location>
        <begin position="511"/>
        <end position="526"/>
    </location>
</feature>
<feature type="compositionally biased region" description="Low complexity" evidence="1">
    <location>
        <begin position="683"/>
        <end position="692"/>
    </location>
</feature>
<dbReference type="RefSeq" id="XP_015174535.1">
    <property type="nucleotide sequence ID" value="XM_015319049.1"/>
</dbReference>
<feature type="compositionally biased region" description="Polar residues" evidence="1">
    <location>
        <begin position="657"/>
        <end position="667"/>
    </location>
</feature>
<feature type="compositionally biased region" description="Basic and acidic residues" evidence="1">
    <location>
        <begin position="395"/>
        <end position="409"/>
    </location>
</feature>
<feature type="compositionally biased region" description="Low complexity" evidence="1">
    <location>
        <begin position="378"/>
        <end position="387"/>
    </location>
</feature>
<sequence length="778" mass="90813">MIDFKIYLIIALSVYISEVLSIDFKYEYFKDSLKSDKLEKEPFFLKTDVYSESSDLIGVKKIPKEDKHLKKTILPPYPIIDKDSAKYKDIVLKSGLPYCQEIKIHSNNDKINKDTCYKCKDLKTGNTYDYCTYNPKKDDNYSEYLTTRKRRSNSNIENIEKSPSTKMSLDDSKLKVAASEHIENLKDRSNFDRKFENPYRFSDEIFTEASEYIPDKYKKNHENCEKVLKDSMICMVCKDMKSKAKYEQCSYVAKPNEKSYAYSKSKSFGKEHDEDAEPDEKLKCFNLKVDPEKKYYESSYPSERYERSQVKVRNDEETDKDEEKSSTTDCKKFEKDGKICTVCKDPKTGGNYEKCSYAYQPKDKVYKFSRSKSFGYPENSSKISSSSNKEDEDEKSDRPIESKYSDYSKDYNLPDESKSYYDKSDTNDKKDSYDVLPDYYQSPSEYKSESEINSEKIDQSNCKIVEKDSMTCKICKDPKSGDNFEQCSYAYKPKDKVYAYTKGNSYGSPTKSDDNGDESKGYDVQENIRKIIKTPYYNKPYDKDYNKGYDKNEDSNEKEAYPSENSERLIFEPSTLKEAAAATKAAIDETKKKVNEDTYFDNKKKKADIEKVLKEFQNEDRKNCKKVMKDQMTCYQCTDENDFRKEECMFIGDQEQPDNINNNSNDKFTYREVKQYKIDPDNKSSSSSLNKSQLKRKTEILEPIPSASEDSYVTKLKPVESVEKTTEEEKLEEVEPYESVAETRPIYDKNLGLTLPAFMLTKSEHEQEFDDMVESSRI</sequence>
<feature type="compositionally biased region" description="Basic and acidic residues" evidence="1">
    <location>
        <begin position="540"/>
        <end position="570"/>
    </location>
</feature>
<proteinExistence type="predicted"/>
<organism evidence="2 3">
    <name type="scientific">Polistes dominula</name>
    <name type="common">European paper wasp</name>
    <name type="synonym">Vespa dominula</name>
    <dbReference type="NCBI Taxonomy" id="743375"/>
    <lineage>
        <taxon>Eukaryota</taxon>
        <taxon>Metazoa</taxon>
        <taxon>Ecdysozoa</taxon>
        <taxon>Arthropoda</taxon>
        <taxon>Hexapoda</taxon>
        <taxon>Insecta</taxon>
        <taxon>Pterygota</taxon>
        <taxon>Neoptera</taxon>
        <taxon>Endopterygota</taxon>
        <taxon>Hymenoptera</taxon>
        <taxon>Apocrita</taxon>
        <taxon>Aculeata</taxon>
        <taxon>Vespoidea</taxon>
        <taxon>Vespidae</taxon>
        <taxon>Polistinae</taxon>
        <taxon>Polistini</taxon>
        <taxon>Polistes</taxon>
    </lineage>
</organism>
<feature type="region of interest" description="Disordered" evidence="1">
    <location>
        <begin position="370"/>
        <end position="455"/>
    </location>
</feature>
<evidence type="ECO:0000313" key="2">
    <source>
        <dbReference type="Proteomes" id="UP000694924"/>
    </source>
</evidence>